<dbReference type="PRINTS" id="PR00301">
    <property type="entry name" value="HEATSHOCK70"/>
</dbReference>
<reference evidence="1" key="1">
    <citation type="submission" date="2018-11" db="EMBL/GenBank/DDBJ databases">
        <authorList>
            <person name="Alioto T."/>
            <person name="Alioto T."/>
        </authorList>
    </citation>
    <scope>NUCLEOTIDE SEQUENCE</scope>
</reference>
<dbReference type="PANTHER" id="PTHR14187:SF5">
    <property type="entry name" value="HEAT SHOCK 70 KDA PROTEIN 12A"/>
    <property type="match status" value="1"/>
</dbReference>
<dbReference type="OrthoDB" id="2963168at2759"/>
<dbReference type="Gene3D" id="3.90.640.10">
    <property type="entry name" value="Actin, Chain A, domain 4"/>
    <property type="match status" value="1"/>
</dbReference>
<dbReference type="Proteomes" id="UP000596742">
    <property type="component" value="Unassembled WGS sequence"/>
</dbReference>
<sequence>MSSSNIFVVAIDFGTTYSGYAFSSISRKEQVFTYSWNEGNSYSPKTLTSILFTPDKNFDSFGKDAEEKYARLSQIGENRHWHFFKRFKLTLYKNNNLNEKTMIPDFTGRQMLAIEVFSGGIRYLKDHLFTHFKSRIEHLREGDIHWVLTIPAIWDETAKKFMRSCTEKAGIPGKQLTLALEPESAVLYCQLGMQRSGLSPIQSGQKFLLLDCGGGTVDVTVHEVLWDMSFKEIHRASGGPWGKFIGIVWFRVDRFVVKSDVIELETNFELLKKRVDTTNKIYTIQLPLGLRQHDMLVAGKLRLDSTIVTSFFDKPVTNICNHIQEILSSLRCHDISTIILVGGFSESKILQEKLQSKFTHMRILTPKNPASAVVEGAVEFGQCPEKIRFRMSPYTYGVSISKEFLPMKHSHRKRIEINGKMYCEGIFDVHVIQDQLVETGTTISNETYSPIDPKQNSIPISLAISESSNPIFVDDPGNRVIGSFNIQIPNEESGCNRNVEVKMIFTGTELKVEARNGHTMKSYASSFRFH</sequence>
<keyword evidence="2" id="KW-1185">Reference proteome</keyword>
<dbReference type="CDD" id="cd10229">
    <property type="entry name" value="ASKHA_NBD_HSP70_HSPA12"/>
    <property type="match status" value="1"/>
</dbReference>
<dbReference type="PANTHER" id="PTHR14187">
    <property type="entry name" value="ALPHA KINASE/ELONGATION FACTOR 2 KINASE"/>
    <property type="match status" value="1"/>
</dbReference>
<dbReference type="SUPFAM" id="SSF53067">
    <property type="entry name" value="Actin-like ATPase domain"/>
    <property type="match status" value="2"/>
</dbReference>
<comment type="caution">
    <text evidence="1">The sequence shown here is derived from an EMBL/GenBank/DDBJ whole genome shotgun (WGS) entry which is preliminary data.</text>
</comment>
<name>A0A8B6EZL7_MYTGA</name>
<proteinExistence type="predicted"/>
<dbReference type="Gene3D" id="3.30.420.40">
    <property type="match status" value="2"/>
</dbReference>
<organism evidence="1 2">
    <name type="scientific">Mytilus galloprovincialis</name>
    <name type="common">Mediterranean mussel</name>
    <dbReference type="NCBI Taxonomy" id="29158"/>
    <lineage>
        <taxon>Eukaryota</taxon>
        <taxon>Metazoa</taxon>
        <taxon>Spiralia</taxon>
        <taxon>Lophotrochozoa</taxon>
        <taxon>Mollusca</taxon>
        <taxon>Bivalvia</taxon>
        <taxon>Autobranchia</taxon>
        <taxon>Pteriomorphia</taxon>
        <taxon>Mytilida</taxon>
        <taxon>Mytiloidea</taxon>
        <taxon>Mytilidae</taxon>
        <taxon>Mytilinae</taxon>
        <taxon>Mytilus</taxon>
    </lineage>
</organism>
<gene>
    <name evidence="1" type="ORF">MGAL_10B071523</name>
</gene>
<dbReference type="EMBL" id="UYJE01005985">
    <property type="protein sequence ID" value="VDI42158.1"/>
    <property type="molecule type" value="Genomic_DNA"/>
</dbReference>
<evidence type="ECO:0000313" key="2">
    <source>
        <dbReference type="Proteomes" id="UP000596742"/>
    </source>
</evidence>
<dbReference type="InterPro" id="IPR043129">
    <property type="entry name" value="ATPase_NBD"/>
</dbReference>
<dbReference type="AlphaFoldDB" id="A0A8B6EZL7"/>
<protein>
    <submittedName>
        <fullName evidence="1">Uncharacterized protein</fullName>
    </submittedName>
</protein>
<accession>A0A8B6EZL7</accession>
<evidence type="ECO:0000313" key="1">
    <source>
        <dbReference type="EMBL" id="VDI42158.1"/>
    </source>
</evidence>